<dbReference type="OrthoDB" id="958739at2759"/>
<evidence type="ECO:0000256" key="2">
    <source>
        <dbReference type="SAM" id="Phobius"/>
    </source>
</evidence>
<feature type="region of interest" description="Disordered" evidence="1">
    <location>
        <begin position="1"/>
        <end position="20"/>
    </location>
</feature>
<keyword evidence="4" id="KW-1185">Reference proteome</keyword>
<feature type="transmembrane region" description="Helical" evidence="2">
    <location>
        <begin position="77"/>
        <end position="95"/>
    </location>
</feature>
<feature type="transmembrane region" description="Helical" evidence="2">
    <location>
        <begin position="115"/>
        <end position="138"/>
    </location>
</feature>
<dbReference type="EMBL" id="AWUE01019685">
    <property type="protein sequence ID" value="OMO72209.1"/>
    <property type="molecule type" value="Genomic_DNA"/>
</dbReference>
<name>A0A1R3HPA4_9ROSI</name>
<accession>A0A1R3HPA4</accession>
<dbReference type="Proteomes" id="UP000187203">
    <property type="component" value="Unassembled WGS sequence"/>
</dbReference>
<keyword evidence="2" id="KW-0812">Transmembrane</keyword>
<protein>
    <submittedName>
        <fullName evidence="3">Uncharacterized protein</fullName>
    </submittedName>
</protein>
<comment type="caution">
    <text evidence="3">The sequence shown here is derived from an EMBL/GenBank/DDBJ whole genome shotgun (WGS) entry which is preliminary data.</text>
</comment>
<proteinExistence type="predicted"/>
<sequence>MIRMRFCSATPQSQRTSQALDSPPLYMNCFELEMQSYQQRPNSANLGKTIMSLTFQVVVALALSMGQSHHQLLSIQIVKVSMIMAFAASFSGIFLRNSYPKSARIVENTGSIAAAVGFFIMTSIFLPVKFSWVAWLACVSAAESETKKSEAAAAASNEAASVHQIQDACTRDRDCLSAKGCARCKIKNCINGVCFCTDCGTN</sequence>
<evidence type="ECO:0000313" key="4">
    <source>
        <dbReference type="Proteomes" id="UP000187203"/>
    </source>
</evidence>
<dbReference type="AlphaFoldDB" id="A0A1R3HPA4"/>
<evidence type="ECO:0000256" key="1">
    <source>
        <dbReference type="SAM" id="MobiDB-lite"/>
    </source>
</evidence>
<keyword evidence="2" id="KW-0472">Membrane</keyword>
<keyword evidence="2" id="KW-1133">Transmembrane helix</keyword>
<feature type="transmembrane region" description="Helical" evidence="2">
    <location>
        <begin position="43"/>
        <end position="65"/>
    </location>
</feature>
<feature type="compositionally biased region" description="Polar residues" evidence="1">
    <location>
        <begin position="9"/>
        <end position="20"/>
    </location>
</feature>
<gene>
    <name evidence="3" type="ORF">COLO4_27768</name>
</gene>
<evidence type="ECO:0000313" key="3">
    <source>
        <dbReference type="EMBL" id="OMO72209.1"/>
    </source>
</evidence>
<organism evidence="3 4">
    <name type="scientific">Corchorus olitorius</name>
    <dbReference type="NCBI Taxonomy" id="93759"/>
    <lineage>
        <taxon>Eukaryota</taxon>
        <taxon>Viridiplantae</taxon>
        <taxon>Streptophyta</taxon>
        <taxon>Embryophyta</taxon>
        <taxon>Tracheophyta</taxon>
        <taxon>Spermatophyta</taxon>
        <taxon>Magnoliopsida</taxon>
        <taxon>eudicotyledons</taxon>
        <taxon>Gunneridae</taxon>
        <taxon>Pentapetalae</taxon>
        <taxon>rosids</taxon>
        <taxon>malvids</taxon>
        <taxon>Malvales</taxon>
        <taxon>Malvaceae</taxon>
        <taxon>Grewioideae</taxon>
        <taxon>Apeibeae</taxon>
        <taxon>Corchorus</taxon>
    </lineage>
</organism>
<reference evidence="4" key="1">
    <citation type="submission" date="2013-09" db="EMBL/GenBank/DDBJ databases">
        <title>Corchorus olitorius genome sequencing.</title>
        <authorList>
            <person name="Alam M."/>
            <person name="Haque M.S."/>
            <person name="Islam M.S."/>
            <person name="Emdad E.M."/>
            <person name="Islam M.M."/>
            <person name="Ahmed B."/>
            <person name="Halim A."/>
            <person name="Hossen Q.M.M."/>
            <person name="Hossain M.Z."/>
            <person name="Ahmed R."/>
            <person name="Khan M.M."/>
            <person name="Islam R."/>
            <person name="Rashid M.M."/>
            <person name="Khan S.A."/>
            <person name="Rahman M.S."/>
            <person name="Alam M."/>
            <person name="Yahiya A.S."/>
            <person name="Khan M.S."/>
            <person name="Azam M.S."/>
            <person name="Haque T."/>
            <person name="Lashkar M.Z.H."/>
            <person name="Akhand A.I."/>
            <person name="Morshed G."/>
            <person name="Roy S."/>
            <person name="Uddin K.S."/>
            <person name="Rabeya T."/>
            <person name="Hossain A.S."/>
            <person name="Chowdhury A."/>
            <person name="Snigdha A.R."/>
            <person name="Mortoza M.S."/>
            <person name="Matin S.A."/>
            <person name="Hoque S.M.E."/>
            <person name="Islam M.K."/>
            <person name="Roy D.K."/>
            <person name="Haider R."/>
            <person name="Moosa M.M."/>
            <person name="Elias S.M."/>
            <person name="Hasan A.M."/>
            <person name="Jahan S."/>
            <person name="Shafiuddin M."/>
            <person name="Mahmood N."/>
            <person name="Shommy N.S."/>
        </authorList>
    </citation>
    <scope>NUCLEOTIDE SEQUENCE [LARGE SCALE GENOMIC DNA]</scope>
    <source>
        <strain evidence="4">cv. O-4</strain>
    </source>
</reference>